<dbReference type="EMBL" id="JAUJFL010000002">
    <property type="protein sequence ID" value="KAK2610865.1"/>
    <property type="molecule type" value="Genomic_DNA"/>
</dbReference>
<organism evidence="3 4">
    <name type="scientific">Phomopsis amygdali</name>
    <name type="common">Fusicoccum amygdali</name>
    <dbReference type="NCBI Taxonomy" id="1214568"/>
    <lineage>
        <taxon>Eukaryota</taxon>
        <taxon>Fungi</taxon>
        <taxon>Dikarya</taxon>
        <taxon>Ascomycota</taxon>
        <taxon>Pezizomycotina</taxon>
        <taxon>Sordariomycetes</taxon>
        <taxon>Sordariomycetidae</taxon>
        <taxon>Diaporthales</taxon>
        <taxon>Diaporthaceae</taxon>
        <taxon>Diaporthe</taxon>
    </lineage>
</organism>
<feature type="region of interest" description="Disordered" evidence="2">
    <location>
        <begin position="1"/>
        <end position="35"/>
    </location>
</feature>
<gene>
    <name evidence="3" type="ORF">N8I77_004258</name>
</gene>
<proteinExistence type="predicted"/>
<evidence type="ECO:0000313" key="4">
    <source>
        <dbReference type="Proteomes" id="UP001265746"/>
    </source>
</evidence>
<sequence>MDEQEQQAQQNKEASASSTMPASPLEKDRKARRPVRFLSKMRECRDRICEVASISKLRQKLRRRRYRVRKGDPTPKPPPYCPHWHKPRYKVEKAYMKTGTERLRVYTPGYKTRLEKYEERMREAALKEARLNVGCHSSDSNSQATTLTAQQANLEAELESLSKQLQESEFRNEQLVKELFALHLTARRDQPEEPQEAHASTEETISGHISLGTVALKGKEAPNRFGHLEASWQSQSIALLN</sequence>
<feature type="compositionally biased region" description="Low complexity" evidence="2">
    <location>
        <begin position="1"/>
        <end position="18"/>
    </location>
</feature>
<feature type="region of interest" description="Disordered" evidence="2">
    <location>
        <begin position="187"/>
        <end position="206"/>
    </location>
</feature>
<protein>
    <submittedName>
        <fullName evidence="3">Uncharacterized protein</fullName>
    </submittedName>
</protein>
<name>A0AAD9SLL6_PHOAM</name>
<accession>A0AAD9SLL6</accession>
<dbReference type="Proteomes" id="UP001265746">
    <property type="component" value="Unassembled WGS sequence"/>
</dbReference>
<comment type="caution">
    <text evidence="3">The sequence shown here is derived from an EMBL/GenBank/DDBJ whole genome shotgun (WGS) entry which is preliminary data.</text>
</comment>
<evidence type="ECO:0000256" key="1">
    <source>
        <dbReference type="SAM" id="Coils"/>
    </source>
</evidence>
<keyword evidence="1" id="KW-0175">Coiled coil</keyword>
<keyword evidence="4" id="KW-1185">Reference proteome</keyword>
<evidence type="ECO:0000256" key="2">
    <source>
        <dbReference type="SAM" id="MobiDB-lite"/>
    </source>
</evidence>
<dbReference type="AlphaFoldDB" id="A0AAD9SLL6"/>
<feature type="coiled-coil region" evidence="1">
    <location>
        <begin position="144"/>
        <end position="178"/>
    </location>
</feature>
<evidence type="ECO:0000313" key="3">
    <source>
        <dbReference type="EMBL" id="KAK2610865.1"/>
    </source>
</evidence>
<feature type="compositionally biased region" description="Basic and acidic residues" evidence="2">
    <location>
        <begin position="187"/>
        <end position="201"/>
    </location>
</feature>
<reference evidence="3" key="1">
    <citation type="submission" date="2023-06" db="EMBL/GenBank/DDBJ databases">
        <authorList>
            <person name="Noh H."/>
        </authorList>
    </citation>
    <scope>NUCLEOTIDE SEQUENCE</scope>
    <source>
        <strain evidence="3">DUCC20226</strain>
    </source>
</reference>